<keyword evidence="3" id="KW-0731">Sigma factor</keyword>
<keyword evidence="5" id="KW-0804">Transcription</keyword>
<dbReference type="Pfam" id="PF04542">
    <property type="entry name" value="Sigma70_r2"/>
    <property type="match status" value="1"/>
</dbReference>
<dbReference type="Proteomes" id="UP000321612">
    <property type="component" value="Unassembled WGS sequence"/>
</dbReference>
<dbReference type="PANTHER" id="PTHR43133">
    <property type="entry name" value="RNA POLYMERASE ECF-TYPE SIGMA FACTO"/>
    <property type="match status" value="1"/>
</dbReference>
<evidence type="ECO:0000256" key="4">
    <source>
        <dbReference type="ARBA" id="ARBA00023125"/>
    </source>
</evidence>
<accession>A0A5C8GM68</accession>
<dbReference type="InterPro" id="IPR039425">
    <property type="entry name" value="RNA_pol_sigma-70-like"/>
</dbReference>
<keyword evidence="2" id="KW-0805">Transcription regulation</keyword>
<sequence>MTDAEFQQEATQLRTRLISVAVRYLKSEEPAEDIVQDTMLRLWQLRLELHQPLMPLASVLTRNLSIDYLRRQRPCQSLADVQLASEEEKGSVERYNRMMSILDNLPGLQQTLLRLRHIEGMEYGDIARIMGSSEVAVRQAISRARRKILKKYEDENGRNKNID</sequence>
<dbReference type="NCBIfam" id="TIGR02937">
    <property type="entry name" value="sigma70-ECF"/>
    <property type="match status" value="1"/>
</dbReference>
<keyword evidence="9" id="KW-1185">Reference proteome</keyword>
<dbReference type="SUPFAM" id="SSF88659">
    <property type="entry name" value="Sigma3 and sigma4 domains of RNA polymerase sigma factors"/>
    <property type="match status" value="1"/>
</dbReference>
<dbReference type="InterPro" id="IPR036388">
    <property type="entry name" value="WH-like_DNA-bd_sf"/>
</dbReference>
<dbReference type="InterPro" id="IPR007627">
    <property type="entry name" value="RNA_pol_sigma70_r2"/>
</dbReference>
<protein>
    <submittedName>
        <fullName evidence="8">Sigma-70 family RNA polymerase sigma factor</fullName>
    </submittedName>
</protein>
<dbReference type="Gene3D" id="1.10.10.10">
    <property type="entry name" value="Winged helix-like DNA-binding domain superfamily/Winged helix DNA-binding domain"/>
    <property type="match status" value="1"/>
</dbReference>
<feature type="domain" description="RNA polymerase sigma factor 70 region 4 type 2" evidence="7">
    <location>
        <begin position="97"/>
        <end position="148"/>
    </location>
</feature>
<dbReference type="AlphaFoldDB" id="A0A5C8GM68"/>
<dbReference type="InterPro" id="IPR013325">
    <property type="entry name" value="RNA_pol_sigma_r2"/>
</dbReference>
<dbReference type="InterPro" id="IPR013324">
    <property type="entry name" value="RNA_pol_sigma_r3/r4-like"/>
</dbReference>
<feature type="domain" description="RNA polymerase sigma-70 region 2" evidence="6">
    <location>
        <begin position="12"/>
        <end position="73"/>
    </location>
</feature>
<evidence type="ECO:0000256" key="1">
    <source>
        <dbReference type="ARBA" id="ARBA00010641"/>
    </source>
</evidence>
<dbReference type="InterPro" id="IPR014284">
    <property type="entry name" value="RNA_pol_sigma-70_dom"/>
</dbReference>
<dbReference type="OrthoDB" id="795989at2"/>
<organism evidence="8 9">
    <name type="scientific">Prevotella brunnea</name>
    <dbReference type="NCBI Taxonomy" id="2508867"/>
    <lineage>
        <taxon>Bacteria</taxon>
        <taxon>Pseudomonadati</taxon>
        <taxon>Bacteroidota</taxon>
        <taxon>Bacteroidia</taxon>
        <taxon>Bacteroidales</taxon>
        <taxon>Prevotellaceae</taxon>
        <taxon>Prevotella</taxon>
    </lineage>
</organism>
<reference evidence="9" key="1">
    <citation type="submission" date="2019-05" db="EMBL/GenBank/DDBJ databases">
        <title>Prevotella brunnea sp. nov., isolated from a wound of a patient.</title>
        <authorList>
            <person name="Buhl M."/>
        </authorList>
    </citation>
    <scope>NUCLEOTIDE SEQUENCE [LARGE SCALE GENOMIC DNA]</scope>
    <source>
        <strain evidence="9">A2672</strain>
    </source>
</reference>
<dbReference type="PANTHER" id="PTHR43133:SF8">
    <property type="entry name" value="RNA POLYMERASE SIGMA FACTOR HI_1459-RELATED"/>
    <property type="match status" value="1"/>
</dbReference>
<dbReference type="EMBL" id="SDIK01000012">
    <property type="protein sequence ID" value="TXJ63064.1"/>
    <property type="molecule type" value="Genomic_DNA"/>
</dbReference>
<dbReference type="SUPFAM" id="SSF88946">
    <property type="entry name" value="Sigma2 domain of RNA polymerase sigma factors"/>
    <property type="match status" value="1"/>
</dbReference>
<name>A0A5C8GM68_9BACT</name>
<dbReference type="InterPro" id="IPR013249">
    <property type="entry name" value="RNA_pol_sigma70_r4_t2"/>
</dbReference>
<evidence type="ECO:0000256" key="3">
    <source>
        <dbReference type="ARBA" id="ARBA00023082"/>
    </source>
</evidence>
<keyword evidence="4" id="KW-0238">DNA-binding</keyword>
<proteinExistence type="inferred from homology"/>
<evidence type="ECO:0000313" key="8">
    <source>
        <dbReference type="EMBL" id="TXJ63064.1"/>
    </source>
</evidence>
<evidence type="ECO:0000256" key="2">
    <source>
        <dbReference type="ARBA" id="ARBA00023015"/>
    </source>
</evidence>
<comment type="similarity">
    <text evidence="1">Belongs to the sigma-70 factor family. ECF subfamily.</text>
</comment>
<dbReference type="CDD" id="cd06171">
    <property type="entry name" value="Sigma70_r4"/>
    <property type="match status" value="1"/>
</dbReference>
<dbReference type="GO" id="GO:0003677">
    <property type="term" value="F:DNA binding"/>
    <property type="evidence" value="ECO:0007669"/>
    <property type="project" value="UniProtKB-KW"/>
</dbReference>
<dbReference type="Gene3D" id="1.10.1740.10">
    <property type="match status" value="1"/>
</dbReference>
<dbReference type="GO" id="GO:0006352">
    <property type="term" value="P:DNA-templated transcription initiation"/>
    <property type="evidence" value="ECO:0007669"/>
    <property type="project" value="InterPro"/>
</dbReference>
<evidence type="ECO:0000313" key="9">
    <source>
        <dbReference type="Proteomes" id="UP000321612"/>
    </source>
</evidence>
<evidence type="ECO:0000256" key="5">
    <source>
        <dbReference type="ARBA" id="ARBA00023163"/>
    </source>
</evidence>
<dbReference type="Pfam" id="PF08281">
    <property type="entry name" value="Sigma70_r4_2"/>
    <property type="match status" value="1"/>
</dbReference>
<evidence type="ECO:0000259" key="7">
    <source>
        <dbReference type="Pfam" id="PF08281"/>
    </source>
</evidence>
<gene>
    <name evidence="8" type="ORF">ETF27_01810</name>
</gene>
<evidence type="ECO:0000259" key="6">
    <source>
        <dbReference type="Pfam" id="PF04542"/>
    </source>
</evidence>
<comment type="caution">
    <text evidence="8">The sequence shown here is derived from an EMBL/GenBank/DDBJ whole genome shotgun (WGS) entry which is preliminary data.</text>
</comment>
<dbReference type="GO" id="GO:0016987">
    <property type="term" value="F:sigma factor activity"/>
    <property type="evidence" value="ECO:0007669"/>
    <property type="project" value="UniProtKB-KW"/>
</dbReference>